<sequence>MVLAGIRNGGTRRRVYFNLPSAHLAVERAHRRGLPASLHLVRLLPVPMADLDSLGHDALGGGGR</sequence>
<gene>
    <name evidence="1" type="ORF">N864_10840</name>
</gene>
<reference evidence="2" key="1">
    <citation type="submission" date="2013-08" db="EMBL/GenBank/DDBJ databases">
        <title>Intrasporangium oryzae NRRL B-24470.</title>
        <authorList>
            <person name="Liu H."/>
            <person name="Wang G."/>
        </authorList>
    </citation>
    <scope>NUCLEOTIDE SEQUENCE [LARGE SCALE GENOMIC DNA]</scope>
    <source>
        <strain evidence="2">Q5-1</strain>
    </source>
</reference>
<keyword evidence="2" id="KW-1185">Reference proteome</keyword>
<evidence type="ECO:0000313" key="1">
    <source>
        <dbReference type="EMBL" id="EWT04648.1"/>
    </source>
</evidence>
<name>W9GIL0_9MICO</name>
<dbReference type="EMBL" id="AWQS01000208">
    <property type="protein sequence ID" value="EWT04648.1"/>
    <property type="molecule type" value="Genomic_DNA"/>
</dbReference>
<dbReference type="Proteomes" id="UP000019494">
    <property type="component" value="Unassembled WGS sequence"/>
</dbReference>
<comment type="caution">
    <text evidence="1">The sequence shown here is derived from an EMBL/GenBank/DDBJ whole genome shotgun (WGS) entry which is preliminary data.</text>
</comment>
<evidence type="ECO:0000313" key="2">
    <source>
        <dbReference type="Proteomes" id="UP000019494"/>
    </source>
</evidence>
<dbReference type="AlphaFoldDB" id="W9GIL0"/>
<organism evidence="1 2">
    <name type="scientific">Intrasporangium chromatireducens Q5-1</name>
    <dbReference type="NCBI Taxonomy" id="584657"/>
    <lineage>
        <taxon>Bacteria</taxon>
        <taxon>Bacillati</taxon>
        <taxon>Actinomycetota</taxon>
        <taxon>Actinomycetes</taxon>
        <taxon>Micrococcales</taxon>
        <taxon>Intrasporangiaceae</taxon>
        <taxon>Intrasporangium</taxon>
    </lineage>
</organism>
<accession>W9GIL0</accession>
<protein>
    <submittedName>
        <fullName evidence="1">Uncharacterized protein</fullName>
    </submittedName>
</protein>
<proteinExistence type="predicted"/>